<dbReference type="PANTHER" id="PTHR18964">
    <property type="entry name" value="ROK (REPRESSOR, ORF, KINASE) FAMILY"/>
    <property type="match status" value="1"/>
</dbReference>
<dbReference type="RefSeq" id="WP_152211299.1">
    <property type="nucleotide sequence ID" value="NZ_WFLN01000004.1"/>
</dbReference>
<proteinExistence type="inferred from homology"/>
<dbReference type="SUPFAM" id="SSF53067">
    <property type="entry name" value="Actin-like ATPase domain"/>
    <property type="match status" value="1"/>
</dbReference>
<dbReference type="InterPro" id="IPR049874">
    <property type="entry name" value="ROK_cs"/>
</dbReference>
<dbReference type="Proteomes" id="UP000442694">
    <property type="component" value="Unassembled WGS sequence"/>
</dbReference>
<dbReference type="Pfam" id="PF00480">
    <property type="entry name" value="ROK"/>
    <property type="match status" value="1"/>
</dbReference>
<evidence type="ECO:0000256" key="1">
    <source>
        <dbReference type="ARBA" id="ARBA00006479"/>
    </source>
</evidence>
<reference evidence="2 3" key="1">
    <citation type="submission" date="2019-10" db="EMBL/GenBank/DDBJ databases">
        <title>New genus of Silvanigrellaceae.</title>
        <authorList>
            <person name="Pitt A."/>
            <person name="Hahn M.W."/>
        </authorList>
    </citation>
    <scope>NUCLEOTIDE SEQUENCE [LARGE SCALE GENOMIC DNA]</scope>
    <source>
        <strain evidence="2 3">33A1-SZDP</strain>
    </source>
</reference>
<keyword evidence="3" id="KW-1185">Reference proteome</keyword>
<evidence type="ECO:0000313" key="2">
    <source>
        <dbReference type="EMBL" id="KAB8033211.1"/>
    </source>
</evidence>
<evidence type="ECO:0000313" key="3">
    <source>
        <dbReference type="Proteomes" id="UP000442694"/>
    </source>
</evidence>
<dbReference type="EMBL" id="WFLN01000004">
    <property type="protein sequence ID" value="KAB8033211.1"/>
    <property type="molecule type" value="Genomic_DNA"/>
</dbReference>
<dbReference type="AlphaFoldDB" id="A0A833JEH4"/>
<dbReference type="InterPro" id="IPR043129">
    <property type="entry name" value="ATPase_NBD"/>
</dbReference>
<sequence length="343" mass="37498">MYLIGFDIGGTKIEAMLLHFGKMKKEESYISSFEFQKSTGEIVPGFILFKKRVLTERHNGYEQVIDKMAQLANEVCAERCIDLHSLSGIGLSVPGPVDPLSELVTSSNTMILVGHNLQKDLRSKLNVTFPILSENDANCFALAETLCGAGIEHFKKTKIPVNKQVSVGLILGSGFGGGLIVNGRAVTGRRGGAGEVGHMTLYSDGYPCYCGRRGCAEQYLCGPALEASLNSRIYSQIEKRPSAHEIFELYKAQDPIALAVVKEYKKNLAIFLGSLTCMLDPHYFVFGGGLSLQNIIYEGMDRKIGENTYLPDEPVTVYKHKMGDSSGVIGAALVVLEQNCLHF</sequence>
<organism evidence="2 3">
    <name type="scientific">Fluviispira multicolorata</name>
    <dbReference type="NCBI Taxonomy" id="2654512"/>
    <lineage>
        <taxon>Bacteria</taxon>
        <taxon>Pseudomonadati</taxon>
        <taxon>Bdellovibrionota</taxon>
        <taxon>Oligoflexia</taxon>
        <taxon>Silvanigrellales</taxon>
        <taxon>Silvanigrellaceae</taxon>
        <taxon>Fluviispira</taxon>
    </lineage>
</organism>
<name>A0A833JEH4_9BACT</name>
<accession>A0A833JEH4</accession>
<comment type="caution">
    <text evidence="2">The sequence shown here is derived from an EMBL/GenBank/DDBJ whole genome shotgun (WGS) entry which is preliminary data.</text>
</comment>
<protein>
    <submittedName>
        <fullName evidence="2">ROK family protein</fullName>
    </submittedName>
</protein>
<comment type="similarity">
    <text evidence="1">Belongs to the ROK (NagC/XylR) family.</text>
</comment>
<gene>
    <name evidence="2" type="ORF">GCL57_00505</name>
</gene>
<dbReference type="PANTHER" id="PTHR18964:SF149">
    <property type="entry name" value="BIFUNCTIONAL UDP-N-ACETYLGLUCOSAMINE 2-EPIMERASE_N-ACETYLMANNOSAMINE KINASE"/>
    <property type="match status" value="1"/>
</dbReference>
<dbReference type="PROSITE" id="PS01125">
    <property type="entry name" value="ROK"/>
    <property type="match status" value="1"/>
</dbReference>
<dbReference type="InterPro" id="IPR000600">
    <property type="entry name" value="ROK"/>
</dbReference>
<dbReference type="Gene3D" id="3.30.420.40">
    <property type="match status" value="2"/>
</dbReference>